<feature type="transmembrane region" description="Helical" evidence="1">
    <location>
        <begin position="174"/>
        <end position="194"/>
    </location>
</feature>
<dbReference type="PANTHER" id="PTHR30354">
    <property type="entry name" value="GNT FAMILY GLUCONATE TRANSPORTER"/>
    <property type="match status" value="1"/>
</dbReference>
<dbReference type="Proteomes" id="UP000215509">
    <property type="component" value="Unassembled WGS sequence"/>
</dbReference>
<keyword evidence="3" id="KW-1185">Reference proteome</keyword>
<dbReference type="InterPro" id="IPR003474">
    <property type="entry name" value="Glcn_transporter"/>
</dbReference>
<feature type="transmembrane region" description="Helical" evidence="1">
    <location>
        <begin position="330"/>
        <end position="349"/>
    </location>
</feature>
<accession>A0A229UNY7</accession>
<reference evidence="2 3" key="1">
    <citation type="submission" date="2017-07" db="EMBL/GenBank/DDBJ databases">
        <title>Genome sequencing and assembly of Paenibacillus rigui.</title>
        <authorList>
            <person name="Mayilraj S."/>
        </authorList>
    </citation>
    <scope>NUCLEOTIDE SEQUENCE [LARGE SCALE GENOMIC DNA]</scope>
    <source>
        <strain evidence="2 3">JCM 16352</strain>
    </source>
</reference>
<feature type="transmembrane region" description="Helical" evidence="1">
    <location>
        <begin position="30"/>
        <end position="50"/>
    </location>
</feature>
<protein>
    <submittedName>
        <fullName evidence="2">Permease DsdX</fullName>
    </submittedName>
</protein>
<keyword evidence="1" id="KW-0812">Transmembrane</keyword>
<feature type="transmembrane region" description="Helical" evidence="1">
    <location>
        <begin position="134"/>
        <end position="154"/>
    </location>
</feature>
<comment type="caution">
    <text evidence="2">The sequence shown here is derived from an EMBL/GenBank/DDBJ whole genome shotgun (WGS) entry which is preliminary data.</text>
</comment>
<dbReference type="GO" id="GO:0015128">
    <property type="term" value="F:gluconate transmembrane transporter activity"/>
    <property type="evidence" value="ECO:0007669"/>
    <property type="project" value="InterPro"/>
</dbReference>
<evidence type="ECO:0000313" key="3">
    <source>
        <dbReference type="Proteomes" id="UP000215509"/>
    </source>
</evidence>
<dbReference type="Pfam" id="PF02447">
    <property type="entry name" value="GntP_permease"/>
    <property type="match status" value="1"/>
</dbReference>
<dbReference type="OrthoDB" id="9787129at2"/>
<feature type="transmembrane region" description="Helical" evidence="1">
    <location>
        <begin position="416"/>
        <end position="437"/>
    </location>
</feature>
<keyword evidence="1" id="KW-1133">Transmembrane helix</keyword>
<feature type="transmembrane region" description="Helical" evidence="1">
    <location>
        <begin position="356"/>
        <end position="375"/>
    </location>
</feature>
<evidence type="ECO:0000256" key="1">
    <source>
        <dbReference type="SAM" id="Phobius"/>
    </source>
</evidence>
<sequence>MLIGIVVAAIVVLLLLITWAKLNPFVALIITAIGTGLAAGMPLAKIITAVKDGMGGTLGFLAIVLGLGTMLGKMMAESGGAERIAKTLINAFGEKQVHWAMMLVGFIVGIPVFFQVGFVLMIPLIFTIGRATGLSLVQIGIPLIAGLSVVHGLVPPHPAAMAAVGIFKADVGKTILYSLIVGFPTAIIAGPLYGKFVGSKIFKSVPKELGDQLLNSDENRILPGFGITIFTILLPVLLMMAASWSTVNLAPGTARTSFEFIGDPVVSLLVSTLFSFFSLGFFRGMNRETILKLTNDCLAPTASILLVIGAGGAFNKVLLESGIGKAIADWASTSAISPLVLGWLIAALIRVATGSATVSMMTAAGIVAPIAAAMPGVSPELMALSTGAGSLILSHLNDSGFWMFKEYFNMSIKETLLTWTLMETIISVVALLLILLLNTFI</sequence>
<feature type="transmembrane region" description="Helical" evidence="1">
    <location>
        <begin position="265"/>
        <end position="285"/>
    </location>
</feature>
<dbReference type="EMBL" id="NMQW01000023">
    <property type="protein sequence ID" value="OXM85074.1"/>
    <property type="molecule type" value="Genomic_DNA"/>
</dbReference>
<dbReference type="GO" id="GO:0005886">
    <property type="term" value="C:plasma membrane"/>
    <property type="evidence" value="ECO:0007669"/>
    <property type="project" value="TreeGrafter"/>
</dbReference>
<feature type="transmembrane region" description="Helical" evidence="1">
    <location>
        <begin position="57"/>
        <end position="76"/>
    </location>
</feature>
<dbReference type="PANTHER" id="PTHR30354:SF26">
    <property type="entry name" value="TRANSPORTER, PUTATIVE-RELATED"/>
    <property type="match status" value="1"/>
</dbReference>
<dbReference type="AlphaFoldDB" id="A0A229UNY7"/>
<name>A0A229UNY7_9BACL</name>
<keyword evidence="1" id="KW-0472">Membrane</keyword>
<feature type="transmembrane region" description="Helical" evidence="1">
    <location>
        <begin position="221"/>
        <end position="245"/>
    </location>
</feature>
<feature type="transmembrane region" description="Helical" evidence="1">
    <location>
        <begin position="96"/>
        <end position="122"/>
    </location>
</feature>
<organism evidence="2 3">
    <name type="scientific">Paenibacillus rigui</name>
    <dbReference type="NCBI Taxonomy" id="554312"/>
    <lineage>
        <taxon>Bacteria</taxon>
        <taxon>Bacillati</taxon>
        <taxon>Bacillota</taxon>
        <taxon>Bacilli</taxon>
        <taxon>Bacillales</taxon>
        <taxon>Paenibacillaceae</taxon>
        <taxon>Paenibacillus</taxon>
    </lineage>
</organism>
<proteinExistence type="predicted"/>
<evidence type="ECO:0000313" key="2">
    <source>
        <dbReference type="EMBL" id="OXM85074.1"/>
    </source>
</evidence>
<feature type="transmembrane region" description="Helical" evidence="1">
    <location>
        <begin position="297"/>
        <end position="318"/>
    </location>
</feature>
<dbReference type="RefSeq" id="WP_094015837.1">
    <property type="nucleotide sequence ID" value="NZ_NMQW01000023.1"/>
</dbReference>
<dbReference type="PIRSF" id="PIRSF002746">
    <property type="entry name" value="Gluconate_transporter"/>
    <property type="match status" value="1"/>
</dbReference>
<dbReference type="NCBIfam" id="TIGR00791">
    <property type="entry name" value="gntP"/>
    <property type="match status" value="1"/>
</dbReference>
<gene>
    <name evidence="2" type="ORF">CF651_15790</name>
</gene>